<keyword evidence="3" id="KW-0347">Helicase</keyword>
<dbReference type="GO" id="GO:0003676">
    <property type="term" value="F:nucleic acid binding"/>
    <property type="evidence" value="ECO:0007669"/>
    <property type="project" value="InterPro"/>
</dbReference>
<dbReference type="AlphaFoldDB" id="A0A9P3M242"/>
<dbReference type="GO" id="GO:0005524">
    <property type="term" value="F:ATP binding"/>
    <property type="evidence" value="ECO:0007669"/>
    <property type="project" value="UniProtKB-KW"/>
</dbReference>
<dbReference type="Pfam" id="PF00270">
    <property type="entry name" value="DEAD"/>
    <property type="match status" value="1"/>
</dbReference>
<evidence type="ECO:0000256" key="4">
    <source>
        <dbReference type="ARBA" id="ARBA00022840"/>
    </source>
</evidence>
<reference evidence="6" key="1">
    <citation type="submission" date="2021-11" db="EMBL/GenBank/DDBJ databases">
        <authorList>
            <person name="Herlambang A."/>
            <person name="Guo Y."/>
            <person name="Takashima Y."/>
            <person name="Nishizawa T."/>
        </authorList>
    </citation>
    <scope>NUCLEOTIDE SEQUENCE</scope>
    <source>
        <strain evidence="6">E1425</strain>
    </source>
</reference>
<keyword evidence="7" id="KW-1185">Reference proteome</keyword>
<evidence type="ECO:0000259" key="5">
    <source>
        <dbReference type="PROSITE" id="PS51192"/>
    </source>
</evidence>
<dbReference type="Proteomes" id="UP000827284">
    <property type="component" value="Unassembled WGS sequence"/>
</dbReference>
<feature type="domain" description="Helicase ATP-binding" evidence="5">
    <location>
        <begin position="83"/>
        <end position="229"/>
    </location>
</feature>
<protein>
    <recommendedName>
        <fullName evidence="5">Helicase ATP-binding domain-containing protein</fullName>
    </recommendedName>
</protein>
<keyword evidence="2" id="KW-0378">Hydrolase</keyword>
<dbReference type="PROSITE" id="PS51192">
    <property type="entry name" value="HELICASE_ATP_BIND_1"/>
    <property type="match status" value="1"/>
</dbReference>
<dbReference type="InterPro" id="IPR027417">
    <property type="entry name" value="P-loop_NTPase"/>
</dbReference>
<evidence type="ECO:0000256" key="3">
    <source>
        <dbReference type="ARBA" id="ARBA00022806"/>
    </source>
</evidence>
<evidence type="ECO:0000256" key="2">
    <source>
        <dbReference type="ARBA" id="ARBA00022801"/>
    </source>
</evidence>
<dbReference type="GO" id="GO:0004386">
    <property type="term" value="F:helicase activity"/>
    <property type="evidence" value="ECO:0007669"/>
    <property type="project" value="UniProtKB-KW"/>
</dbReference>
<evidence type="ECO:0000256" key="1">
    <source>
        <dbReference type="ARBA" id="ARBA00022741"/>
    </source>
</evidence>
<dbReference type="EMBL" id="BQFW01000015">
    <property type="protein sequence ID" value="GJJ79059.1"/>
    <property type="molecule type" value="Genomic_DNA"/>
</dbReference>
<name>A0A9P3M242_9FUNG</name>
<proteinExistence type="predicted"/>
<dbReference type="SUPFAM" id="SSF52540">
    <property type="entry name" value="P-loop containing nucleoside triphosphate hydrolases"/>
    <property type="match status" value="1"/>
</dbReference>
<organism evidence="6 7">
    <name type="scientific">Entomortierella parvispora</name>
    <dbReference type="NCBI Taxonomy" id="205924"/>
    <lineage>
        <taxon>Eukaryota</taxon>
        <taxon>Fungi</taxon>
        <taxon>Fungi incertae sedis</taxon>
        <taxon>Mucoromycota</taxon>
        <taxon>Mortierellomycotina</taxon>
        <taxon>Mortierellomycetes</taxon>
        <taxon>Mortierellales</taxon>
        <taxon>Mortierellaceae</taxon>
        <taxon>Entomortierella</taxon>
    </lineage>
</organism>
<evidence type="ECO:0000313" key="7">
    <source>
        <dbReference type="Proteomes" id="UP000827284"/>
    </source>
</evidence>
<dbReference type="InterPro" id="IPR014001">
    <property type="entry name" value="Helicase_ATP-bd"/>
</dbReference>
<comment type="caution">
    <text evidence="6">The sequence shown here is derived from an EMBL/GenBank/DDBJ whole genome shotgun (WGS) entry which is preliminary data.</text>
</comment>
<keyword evidence="4" id="KW-0067">ATP-binding</keyword>
<dbReference type="InterPro" id="IPR011545">
    <property type="entry name" value="DEAD/DEAH_box_helicase_dom"/>
</dbReference>
<accession>A0A9P3M242</accession>
<dbReference type="Gene3D" id="3.40.50.300">
    <property type="entry name" value="P-loop containing nucleotide triphosphate hydrolases"/>
    <property type="match status" value="1"/>
</dbReference>
<evidence type="ECO:0000313" key="6">
    <source>
        <dbReference type="EMBL" id="GJJ79059.1"/>
    </source>
</evidence>
<dbReference type="GO" id="GO:0016787">
    <property type="term" value="F:hydrolase activity"/>
    <property type="evidence" value="ECO:0007669"/>
    <property type="project" value="UniProtKB-KW"/>
</dbReference>
<dbReference type="PANTHER" id="PTHR47960">
    <property type="entry name" value="DEAD-BOX ATP-DEPENDENT RNA HELICASE 50"/>
    <property type="match status" value="1"/>
</dbReference>
<keyword evidence="1" id="KW-0547">Nucleotide-binding</keyword>
<sequence length="238" mass="27067">MDQLEEFGLEIVADIVDPRIVLRPISSFEDLNLKDGLMQGIRDCRSENLSKLQQHVLPLIMLQKSPQNVLVDSRSIGAYNSIVTYSVPALNSIDSTISDTQVLVLVFSRELSWNVRSCIMDYAKNMPEVTFAPRMIDVAPREKVQGHVMVSTPGKLALMIRRQMVDVTNVKMVVIDRMDEMLDMGGLEDLILSLKRYLPEEIQILMFTEYCSTRVQEFSRRMTGDNVDMIRAKSMSST</sequence>
<gene>
    <name evidence="6" type="ORF">EMPS_11418</name>
</gene>
<reference evidence="6" key="2">
    <citation type="journal article" date="2022" name="Microbiol. Resour. Announc.">
        <title>Whole-Genome Sequence of Entomortierella parvispora E1425, a Mucoromycotan Fungus Associated with Burkholderiaceae-Related Endosymbiotic Bacteria.</title>
        <authorList>
            <person name="Herlambang A."/>
            <person name="Guo Y."/>
            <person name="Takashima Y."/>
            <person name="Narisawa K."/>
            <person name="Ohta H."/>
            <person name="Nishizawa T."/>
        </authorList>
    </citation>
    <scope>NUCLEOTIDE SEQUENCE</scope>
    <source>
        <strain evidence="6">E1425</strain>
    </source>
</reference>